<protein>
    <submittedName>
        <fullName evidence="2">Uncharacterized protein</fullName>
    </submittedName>
</protein>
<dbReference type="AlphaFoldDB" id="A0AAV5JHI0"/>
<comment type="caution">
    <text evidence="2">The sequence shown here is derived from an EMBL/GenBank/DDBJ whole genome shotgun (WGS) entry which is preliminary data.</text>
</comment>
<accession>A0AAV5JHI0</accession>
<evidence type="ECO:0000313" key="2">
    <source>
        <dbReference type="EMBL" id="GKV10982.1"/>
    </source>
</evidence>
<sequence>MSEVVLLVRSIGSFRRRPTTRPILGESDKYEKPPPLALPRLMPRPTLPRSGG</sequence>
<feature type="region of interest" description="Disordered" evidence="1">
    <location>
        <begin position="17"/>
        <end position="52"/>
    </location>
</feature>
<keyword evidence="3" id="KW-1185">Reference proteome</keyword>
<evidence type="ECO:0000256" key="1">
    <source>
        <dbReference type="SAM" id="MobiDB-lite"/>
    </source>
</evidence>
<proteinExistence type="predicted"/>
<reference evidence="2 3" key="1">
    <citation type="journal article" date="2021" name="Commun. Biol.">
        <title>The genome of Shorea leprosula (Dipterocarpaceae) highlights the ecological relevance of drought in aseasonal tropical rainforests.</title>
        <authorList>
            <person name="Ng K.K.S."/>
            <person name="Kobayashi M.J."/>
            <person name="Fawcett J.A."/>
            <person name="Hatakeyama M."/>
            <person name="Paape T."/>
            <person name="Ng C.H."/>
            <person name="Ang C.C."/>
            <person name="Tnah L.H."/>
            <person name="Lee C.T."/>
            <person name="Nishiyama T."/>
            <person name="Sese J."/>
            <person name="O'Brien M.J."/>
            <person name="Copetti D."/>
            <person name="Mohd Noor M.I."/>
            <person name="Ong R.C."/>
            <person name="Putra M."/>
            <person name="Sireger I.Z."/>
            <person name="Indrioko S."/>
            <person name="Kosugi Y."/>
            <person name="Izuno A."/>
            <person name="Isagi Y."/>
            <person name="Lee S.L."/>
            <person name="Shimizu K.K."/>
        </authorList>
    </citation>
    <scope>NUCLEOTIDE SEQUENCE [LARGE SCALE GENOMIC DNA]</scope>
    <source>
        <strain evidence="2">214</strain>
    </source>
</reference>
<dbReference type="EMBL" id="BPVZ01000033">
    <property type="protein sequence ID" value="GKV10982.1"/>
    <property type="molecule type" value="Genomic_DNA"/>
</dbReference>
<feature type="compositionally biased region" description="Low complexity" evidence="1">
    <location>
        <begin position="38"/>
        <end position="52"/>
    </location>
</feature>
<name>A0AAV5JHI0_9ROSI</name>
<evidence type="ECO:0000313" key="3">
    <source>
        <dbReference type="Proteomes" id="UP001054252"/>
    </source>
</evidence>
<dbReference type="Proteomes" id="UP001054252">
    <property type="component" value="Unassembled WGS sequence"/>
</dbReference>
<organism evidence="2 3">
    <name type="scientific">Rubroshorea leprosula</name>
    <dbReference type="NCBI Taxonomy" id="152421"/>
    <lineage>
        <taxon>Eukaryota</taxon>
        <taxon>Viridiplantae</taxon>
        <taxon>Streptophyta</taxon>
        <taxon>Embryophyta</taxon>
        <taxon>Tracheophyta</taxon>
        <taxon>Spermatophyta</taxon>
        <taxon>Magnoliopsida</taxon>
        <taxon>eudicotyledons</taxon>
        <taxon>Gunneridae</taxon>
        <taxon>Pentapetalae</taxon>
        <taxon>rosids</taxon>
        <taxon>malvids</taxon>
        <taxon>Malvales</taxon>
        <taxon>Dipterocarpaceae</taxon>
        <taxon>Rubroshorea</taxon>
    </lineage>
</organism>
<gene>
    <name evidence="2" type="ORF">SLEP1_g22276</name>
</gene>